<evidence type="ECO:0000313" key="2">
    <source>
        <dbReference type="Proteomes" id="UP000507470"/>
    </source>
</evidence>
<protein>
    <submittedName>
        <fullName evidence="1">Uncharacterized protein</fullName>
    </submittedName>
</protein>
<name>A0A6J8EJ48_MYTCO</name>
<dbReference type="OrthoDB" id="10349955at2759"/>
<sequence length="297" mass="35366">MDYSYLKSRSNVYRIHQPRYIPSITKFRASGKFTRNVQWKNSSKEKVFDITYKDDKEPNMSKPEVKEKEDISFITAREELRRNFSGKPHTAFSFQNDRPHGHVLLRDESIDNPGRFVSKVEFNPDFKLTQKKINHATGVDNYGTTIQSDDQGERFSYSPIGAHPTQLIQYEAEDKLQYPFKYSQKENDDKYDEDRIPTSYMNETHSCEYSPSRRSIHTNVNDFQENRRCYRSTENDETDFEMPRWAKDLLSRQSSFSQRFQQIKESIQKWSLRIRSNRTSQTYVTRHQVHIMLSFSL</sequence>
<reference evidence="1 2" key="1">
    <citation type="submission" date="2020-06" db="EMBL/GenBank/DDBJ databases">
        <authorList>
            <person name="Li R."/>
            <person name="Bekaert M."/>
        </authorList>
    </citation>
    <scope>NUCLEOTIDE SEQUENCE [LARGE SCALE GENOMIC DNA]</scope>
    <source>
        <strain evidence="2">wild</strain>
    </source>
</reference>
<gene>
    <name evidence="1" type="ORF">MCOR_52870</name>
</gene>
<dbReference type="EMBL" id="CACVKT020009162">
    <property type="protein sequence ID" value="CAC5420664.1"/>
    <property type="molecule type" value="Genomic_DNA"/>
</dbReference>
<keyword evidence="2" id="KW-1185">Reference proteome</keyword>
<proteinExistence type="predicted"/>
<accession>A0A6J8EJ48</accession>
<evidence type="ECO:0000313" key="1">
    <source>
        <dbReference type="EMBL" id="CAC5420664.1"/>
    </source>
</evidence>
<dbReference type="AlphaFoldDB" id="A0A6J8EJ48"/>
<organism evidence="1 2">
    <name type="scientific">Mytilus coruscus</name>
    <name type="common">Sea mussel</name>
    <dbReference type="NCBI Taxonomy" id="42192"/>
    <lineage>
        <taxon>Eukaryota</taxon>
        <taxon>Metazoa</taxon>
        <taxon>Spiralia</taxon>
        <taxon>Lophotrochozoa</taxon>
        <taxon>Mollusca</taxon>
        <taxon>Bivalvia</taxon>
        <taxon>Autobranchia</taxon>
        <taxon>Pteriomorphia</taxon>
        <taxon>Mytilida</taxon>
        <taxon>Mytiloidea</taxon>
        <taxon>Mytilidae</taxon>
        <taxon>Mytilinae</taxon>
        <taxon>Mytilus</taxon>
    </lineage>
</organism>
<dbReference type="Proteomes" id="UP000507470">
    <property type="component" value="Unassembled WGS sequence"/>
</dbReference>